<proteinExistence type="predicted"/>
<dbReference type="SUPFAM" id="SSF53756">
    <property type="entry name" value="UDP-Glycosyltransferase/glycogen phosphorylase"/>
    <property type="match status" value="1"/>
</dbReference>
<dbReference type="PANTHER" id="PTHR12526:SF584">
    <property type="entry name" value="GLYCOSYLTRANSFERASE"/>
    <property type="match status" value="1"/>
</dbReference>
<organism evidence="2 3">
    <name type="scientific">Chromobacterium paludis</name>
    <dbReference type="NCBI Taxonomy" id="2605945"/>
    <lineage>
        <taxon>Bacteria</taxon>
        <taxon>Pseudomonadati</taxon>
        <taxon>Pseudomonadota</taxon>
        <taxon>Betaproteobacteria</taxon>
        <taxon>Neisseriales</taxon>
        <taxon>Chromobacteriaceae</taxon>
        <taxon>Chromobacterium</taxon>
    </lineage>
</organism>
<dbReference type="Pfam" id="PF00534">
    <property type="entry name" value="Glycos_transf_1"/>
    <property type="match status" value="1"/>
</dbReference>
<reference evidence="2 3" key="1">
    <citation type="submission" date="2019-08" db="EMBL/GenBank/DDBJ databases">
        <title>Chromobacterium paludis, a novel bacterium isolated from a Maryland marsh pond.</title>
        <authorList>
            <person name="Blackburn M.B."/>
            <person name="Gundersen-Rindal D.E."/>
        </authorList>
    </citation>
    <scope>NUCLEOTIDE SEQUENCE [LARGE SCALE GENOMIC DNA]</scope>
    <source>
        <strain evidence="3">IIBBL 257-1</strain>
    </source>
</reference>
<feature type="domain" description="Glycosyl transferase family 1" evidence="1">
    <location>
        <begin position="169"/>
        <end position="312"/>
    </location>
</feature>
<dbReference type="AlphaFoldDB" id="A0A5C1DNW2"/>
<dbReference type="GO" id="GO:0016757">
    <property type="term" value="F:glycosyltransferase activity"/>
    <property type="evidence" value="ECO:0007669"/>
    <property type="project" value="InterPro"/>
</dbReference>
<keyword evidence="2" id="KW-0808">Transferase</keyword>
<dbReference type="EMBL" id="CP043473">
    <property type="protein sequence ID" value="QEL57709.1"/>
    <property type="molecule type" value="Genomic_DNA"/>
</dbReference>
<name>A0A5C1DNW2_9NEIS</name>
<keyword evidence="3" id="KW-1185">Reference proteome</keyword>
<evidence type="ECO:0000259" key="1">
    <source>
        <dbReference type="Pfam" id="PF00534"/>
    </source>
</evidence>
<dbReference type="KEGG" id="chrm:FYK34_20140"/>
<dbReference type="InterPro" id="IPR001296">
    <property type="entry name" value="Glyco_trans_1"/>
</dbReference>
<accession>A0A5C1DNW2</accession>
<evidence type="ECO:0000313" key="3">
    <source>
        <dbReference type="Proteomes" id="UP000322079"/>
    </source>
</evidence>
<dbReference type="Proteomes" id="UP000322079">
    <property type="component" value="Chromosome"/>
</dbReference>
<dbReference type="RefSeq" id="WP_149299618.1">
    <property type="nucleotide sequence ID" value="NZ_CP043473.1"/>
</dbReference>
<dbReference type="PANTHER" id="PTHR12526">
    <property type="entry name" value="GLYCOSYLTRANSFERASE"/>
    <property type="match status" value="1"/>
</dbReference>
<evidence type="ECO:0000313" key="2">
    <source>
        <dbReference type="EMBL" id="QEL57709.1"/>
    </source>
</evidence>
<sequence length="342" mass="39228">MRVAFILPSNAKAAPNVVASLLIKQLVKSNIVVDLFVFKFSEVDRELPFEIKPVLLNFKFEFSNYDIVHSMGFKPDLFVFMNKMLGKIGSCKIVTTIHSDVKKDLIDLYGFCRGFFFSTLWRCASCKFDARIFLNNIQMSNFGFHSKYLINRVIPNAVELSDYKFSWQVKMKNIVLYCGALRDIKGVDIALNSVRFSNLFNLDVVGDGSKRSVRRYHDIVKQNDIEGRVRFLGHSSDVNTLLSKYKIIIVPSRSEGFGLIILEAIYSGLYVICNDIPELRSLFNNFPVFFYKENDAKSLALVIEKILDLPDIRSVDNFFKEKFAPDIMGRAYINVYKELAAE</sequence>
<gene>
    <name evidence="2" type="ORF">FYK34_20140</name>
</gene>
<dbReference type="CDD" id="cd03801">
    <property type="entry name" value="GT4_PimA-like"/>
    <property type="match status" value="1"/>
</dbReference>
<dbReference type="Gene3D" id="3.40.50.2000">
    <property type="entry name" value="Glycogen Phosphorylase B"/>
    <property type="match status" value="2"/>
</dbReference>
<protein>
    <submittedName>
        <fullName evidence="2">Glycosyltransferase</fullName>
    </submittedName>
</protein>